<proteinExistence type="predicted"/>
<evidence type="ECO:0000256" key="1">
    <source>
        <dbReference type="SAM" id="MobiDB-lite"/>
    </source>
</evidence>
<sequence>MSIAFLSCGQMAKTTPELVPLSVGRPIFLTTSAEGRLTQSNLMRSNPSFAVESHIHLHITSRVSNPQPSNPEEDTEPFCFISELQN</sequence>
<comment type="caution">
    <text evidence="2">The sequence shown here is derived from an EMBL/GenBank/DDBJ whole genome shotgun (WGS) entry which is preliminary data.</text>
</comment>
<dbReference type="AlphaFoldDB" id="A0A4Y2S8B3"/>
<feature type="region of interest" description="Disordered" evidence="1">
    <location>
        <begin position="62"/>
        <end position="86"/>
    </location>
</feature>
<evidence type="ECO:0000313" key="2">
    <source>
        <dbReference type="EMBL" id="GBN84442.1"/>
    </source>
</evidence>
<accession>A0A4Y2S8B3</accession>
<reference evidence="2 3" key="1">
    <citation type="journal article" date="2019" name="Sci. Rep.">
        <title>Orb-weaving spider Araneus ventricosus genome elucidates the spidroin gene catalogue.</title>
        <authorList>
            <person name="Kono N."/>
            <person name="Nakamura H."/>
            <person name="Ohtoshi R."/>
            <person name="Moran D.A.P."/>
            <person name="Shinohara A."/>
            <person name="Yoshida Y."/>
            <person name="Fujiwara M."/>
            <person name="Mori M."/>
            <person name="Tomita M."/>
            <person name="Arakawa K."/>
        </authorList>
    </citation>
    <scope>NUCLEOTIDE SEQUENCE [LARGE SCALE GENOMIC DNA]</scope>
</reference>
<keyword evidence="3" id="KW-1185">Reference proteome</keyword>
<protein>
    <submittedName>
        <fullName evidence="2">Uncharacterized protein</fullName>
    </submittedName>
</protein>
<gene>
    <name evidence="2" type="ORF">AVEN_7257_1</name>
</gene>
<name>A0A4Y2S8B3_ARAVE</name>
<dbReference type="Proteomes" id="UP000499080">
    <property type="component" value="Unassembled WGS sequence"/>
</dbReference>
<organism evidence="2 3">
    <name type="scientific">Araneus ventricosus</name>
    <name type="common">Orbweaver spider</name>
    <name type="synonym">Epeira ventricosa</name>
    <dbReference type="NCBI Taxonomy" id="182803"/>
    <lineage>
        <taxon>Eukaryota</taxon>
        <taxon>Metazoa</taxon>
        <taxon>Ecdysozoa</taxon>
        <taxon>Arthropoda</taxon>
        <taxon>Chelicerata</taxon>
        <taxon>Arachnida</taxon>
        <taxon>Araneae</taxon>
        <taxon>Araneomorphae</taxon>
        <taxon>Entelegynae</taxon>
        <taxon>Araneoidea</taxon>
        <taxon>Araneidae</taxon>
        <taxon>Araneus</taxon>
    </lineage>
</organism>
<dbReference type="EMBL" id="BGPR01020352">
    <property type="protein sequence ID" value="GBN84442.1"/>
    <property type="molecule type" value="Genomic_DNA"/>
</dbReference>
<evidence type="ECO:0000313" key="3">
    <source>
        <dbReference type="Proteomes" id="UP000499080"/>
    </source>
</evidence>